<dbReference type="Pfam" id="PF07717">
    <property type="entry name" value="OB_NTP_bind"/>
    <property type="match status" value="1"/>
</dbReference>
<keyword evidence="1" id="KW-0347">Helicase</keyword>
<keyword evidence="1" id="KW-0378">Hydrolase</keyword>
<keyword evidence="4" id="KW-1185">Reference proteome</keyword>
<sequence>MTCPLVVILTVTSCQTSGEGNIYKRLRGGQELLIHPSSVLFRAAPRCVVFHSVMFTGNNYMRDVTAVDPGWLTSVAPHFFERKKLAV</sequence>
<dbReference type="Gramene" id="EFJ26328">
    <property type="protein sequence ID" value="EFJ26328"/>
    <property type="gene ID" value="SELMODRAFT_97338"/>
</dbReference>
<dbReference type="GO" id="GO:0004386">
    <property type="term" value="F:helicase activity"/>
    <property type="evidence" value="ECO:0007669"/>
    <property type="project" value="UniProtKB-KW"/>
</dbReference>
<reference evidence="3 4" key="1">
    <citation type="journal article" date="2011" name="Science">
        <title>The Selaginella genome identifies genetic changes associated with the evolution of vascular plants.</title>
        <authorList>
            <person name="Banks J.A."/>
            <person name="Nishiyama T."/>
            <person name="Hasebe M."/>
            <person name="Bowman J.L."/>
            <person name="Gribskov M."/>
            <person name="dePamphilis C."/>
            <person name="Albert V.A."/>
            <person name="Aono N."/>
            <person name="Aoyama T."/>
            <person name="Ambrose B.A."/>
            <person name="Ashton N.W."/>
            <person name="Axtell M.J."/>
            <person name="Barker E."/>
            <person name="Barker M.S."/>
            <person name="Bennetzen J.L."/>
            <person name="Bonawitz N.D."/>
            <person name="Chapple C."/>
            <person name="Cheng C."/>
            <person name="Correa L.G."/>
            <person name="Dacre M."/>
            <person name="DeBarry J."/>
            <person name="Dreyer I."/>
            <person name="Elias M."/>
            <person name="Engstrom E.M."/>
            <person name="Estelle M."/>
            <person name="Feng L."/>
            <person name="Finet C."/>
            <person name="Floyd S.K."/>
            <person name="Frommer W.B."/>
            <person name="Fujita T."/>
            <person name="Gramzow L."/>
            <person name="Gutensohn M."/>
            <person name="Harholt J."/>
            <person name="Hattori M."/>
            <person name="Heyl A."/>
            <person name="Hirai T."/>
            <person name="Hiwatashi Y."/>
            <person name="Ishikawa M."/>
            <person name="Iwata M."/>
            <person name="Karol K.G."/>
            <person name="Koehler B."/>
            <person name="Kolukisaoglu U."/>
            <person name="Kubo M."/>
            <person name="Kurata T."/>
            <person name="Lalonde S."/>
            <person name="Li K."/>
            <person name="Li Y."/>
            <person name="Litt A."/>
            <person name="Lyons E."/>
            <person name="Manning G."/>
            <person name="Maruyama T."/>
            <person name="Michael T.P."/>
            <person name="Mikami K."/>
            <person name="Miyazaki S."/>
            <person name="Morinaga S."/>
            <person name="Murata T."/>
            <person name="Mueller-Roeber B."/>
            <person name="Nelson D.R."/>
            <person name="Obara M."/>
            <person name="Oguri Y."/>
            <person name="Olmstead R.G."/>
            <person name="Onodera N."/>
            <person name="Petersen B.L."/>
            <person name="Pils B."/>
            <person name="Prigge M."/>
            <person name="Rensing S.A."/>
            <person name="Riano-Pachon D.M."/>
            <person name="Roberts A.W."/>
            <person name="Sato Y."/>
            <person name="Scheller H.V."/>
            <person name="Schulz B."/>
            <person name="Schulz C."/>
            <person name="Shakirov E.V."/>
            <person name="Shibagaki N."/>
            <person name="Shinohara N."/>
            <person name="Shippen D.E."/>
            <person name="Soerensen I."/>
            <person name="Sotooka R."/>
            <person name="Sugimoto N."/>
            <person name="Sugita M."/>
            <person name="Sumikawa N."/>
            <person name="Tanurdzic M."/>
            <person name="Theissen G."/>
            <person name="Ulvskov P."/>
            <person name="Wakazuki S."/>
            <person name="Weng J.K."/>
            <person name="Willats W.W."/>
            <person name="Wipf D."/>
            <person name="Wolf P.G."/>
            <person name="Yang L."/>
            <person name="Zimmer A.D."/>
            <person name="Zhu Q."/>
            <person name="Mitros T."/>
            <person name="Hellsten U."/>
            <person name="Loque D."/>
            <person name="Otillar R."/>
            <person name="Salamov A."/>
            <person name="Schmutz J."/>
            <person name="Shapiro H."/>
            <person name="Lindquist E."/>
            <person name="Lucas S."/>
            <person name="Rokhsar D."/>
            <person name="Grigoriev I.V."/>
        </authorList>
    </citation>
    <scope>NUCLEOTIDE SEQUENCE [LARGE SCALE GENOMIC DNA]</scope>
</reference>
<name>D8RME6_SELML</name>
<dbReference type="HOGENOM" id="CLU_2487640_0_0_1"/>
<evidence type="ECO:0000259" key="2">
    <source>
        <dbReference type="Pfam" id="PF07717"/>
    </source>
</evidence>
<dbReference type="eggNOG" id="KOG0922">
    <property type="taxonomic scope" value="Eukaryota"/>
</dbReference>
<accession>D8RME6</accession>
<dbReference type="Proteomes" id="UP000001514">
    <property type="component" value="Unassembled WGS sequence"/>
</dbReference>
<dbReference type="OrthoDB" id="10253254at2759"/>
<dbReference type="InterPro" id="IPR011709">
    <property type="entry name" value="DEAD-box_helicase_OB_fold"/>
</dbReference>
<dbReference type="InParanoid" id="D8RME6"/>
<keyword evidence="1" id="KW-0547">Nucleotide-binding</keyword>
<organism evidence="4">
    <name type="scientific">Selaginella moellendorffii</name>
    <name type="common">Spikemoss</name>
    <dbReference type="NCBI Taxonomy" id="88036"/>
    <lineage>
        <taxon>Eukaryota</taxon>
        <taxon>Viridiplantae</taxon>
        <taxon>Streptophyta</taxon>
        <taxon>Embryophyta</taxon>
        <taxon>Tracheophyta</taxon>
        <taxon>Lycopodiopsida</taxon>
        <taxon>Selaginellales</taxon>
        <taxon>Selaginellaceae</taxon>
        <taxon>Selaginella</taxon>
    </lineage>
</organism>
<gene>
    <name evidence="3" type="ORF">SELMODRAFT_97338</name>
</gene>
<evidence type="ECO:0000313" key="3">
    <source>
        <dbReference type="EMBL" id="EFJ26328.1"/>
    </source>
</evidence>
<evidence type="ECO:0000256" key="1">
    <source>
        <dbReference type="ARBA" id="ARBA00022806"/>
    </source>
</evidence>
<feature type="domain" description="DEAD-box helicase OB fold" evidence="2">
    <location>
        <begin position="19"/>
        <end position="78"/>
    </location>
</feature>
<dbReference type="STRING" id="88036.D8RME6"/>
<keyword evidence="1" id="KW-0067">ATP-binding</keyword>
<evidence type="ECO:0000313" key="4">
    <source>
        <dbReference type="Proteomes" id="UP000001514"/>
    </source>
</evidence>
<proteinExistence type="predicted"/>
<dbReference type="AlphaFoldDB" id="D8RME6"/>
<dbReference type="EMBL" id="GL377584">
    <property type="protein sequence ID" value="EFJ26328.1"/>
    <property type="molecule type" value="Genomic_DNA"/>
</dbReference>
<protein>
    <recommendedName>
        <fullName evidence="2">DEAD-box helicase OB fold domain-containing protein</fullName>
    </recommendedName>
</protein>
<dbReference type="KEGG" id="smo:SELMODRAFT_97338"/>